<keyword evidence="2" id="KW-0472">Membrane</keyword>
<gene>
    <name evidence="3" type="ORF">EVAR_71039_1</name>
</gene>
<feature type="region of interest" description="Disordered" evidence="1">
    <location>
        <begin position="124"/>
        <end position="155"/>
    </location>
</feature>
<keyword evidence="4" id="KW-1185">Reference proteome</keyword>
<keyword evidence="2" id="KW-1133">Transmembrane helix</keyword>
<dbReference type="AlphaFoldDB" id="A0A4C2AAU8"/>
<dbReference type="Proteomes" id="UP000299102">
    <property type="component" value="Unassembled WGS sequence"/>
</dbReference>
<name>A0A4C2AAU8_EUMVA</name>
<feature type="compositionally biased region" description="Acidic residues" evidence="1">
    <location>
        <begin position="133"/>
        <end position="147"/>
    </location>
</feature>
<keyword evidence="2" id="KW-0812">Transmembrane</keyword>
<dbReference type="OrthoDB" id="7737307at2759"/>
<accession>A0A4C2AAU8</accession>
<proteinExistence type="predicted"/>
<sequence length="155" mass="17256">MKRSVLDSMVRNATNSTKDEDSLWGFYGLAIAYLVKVKIAVVVFFVGSAVYFVYAIYGHTNVPAVNTTKKVQLFWTIHQASPGLLQNLARQVVAQEEQKANAFEECGVVNAECEFIENDQEPEIDATQQQTISEEEISTNSFDEESVTSESSFGK</sequence>
<organism evidence="3 4">
    <name type="scientific">Eumeta variegata</name>
    <name type="common">Bagworm moth</name>
    <name type="synonym">Eumeta japonica</name>
    <dbReference type="NCBI Taxonomy" id="151549"/>
    <lineage>
        <taxon>Eukaryota</taxon>
        <taxon>Metazoa</taxon>
        <taxon>Ecdysozoa</taxon>
        <taxon>Arthropoda</taxon>
        <taxon>Hexapoda</taxon>
        <taxon>Insecta</taxon>
        <taxon>Pterygota</taxon>
        <taxon>Neoptera</taxon>
        <taxon>Endopterygota</taxon>
        <taxon>Lepidoptera</taxon>
        <taxon>Glossata</taxon>
        <taxon>Ditrysia</taxon>
        <taxon>Tineoidea</taxon>
        <taxon>Psychidae</taxon>
        <taxon>Oiketicinae</taxon>
        <taxon>Eumeta</taxon>
    </lineage>
</organism>
<comment type="caution">
    <text evidence="3">The sequence shown here is derived from an EMBL/GenBank/DDBJ whole genome shotgun (WGS) entry which is preliminary data.</text>
</comment>
<reference evidence="3 4" key="1">
    <citation type="journal article" date="2019" name="Commun. Biol.">
        <title>The bagworm genome reveals a unique fibroin gene that provides high tensile strength.</title>
        <authorList>
            <person name="Kono N."/>
            <person name="Nakamura H."/>
            <person name="Ohtoshi R."/>
            <person name="Tomita M."/>
            <person name="Numata K."/>
            <person name="Arakawa K."/>
        </authorList>
    </citation>
    <scope>NUCLEOTIDE SEQUENCE [LARGE SCALE GENOMIC DNA]</scope>
</reference>
<evidence type="ECO:0000313" key="4">
    <source>
        <dbReference type="Proteomes" id="UP000299102"/>
    </source>
</evidence>
<evidence type="ECO:0000313" key="3">
    <source>
        <dbReference type="EMBL" id="GBP97220.1"/>
    </source>
</evidence>
<dbReference type="EMBL" id="BGZK01002898">
    <property type="protein sequence ID" value="GBP97220.1"/>
    <property type="molecule type" value="Genomic_DNA"/>
</dbReference>
<evidence type="ECO:0000256" key="2">
    <source>
        <dbReference type="SAM" id="Phobius"/>
    </source>
</evidence>
<feature type="transmembrane region" description="Helical" evidence="2">
    <location>
        <begin position="24"/>
        <end position="54"/>
    </location>
</feature>
<protein>
    <submittedName>
        <fullName evidence="3">Uncharacterized protein</fullName>
    </submittedName>
</protein>
<evidence type="ECO:0000256" key="1">
    <source>
        <dbReference type="SAM" id="MobiDB-lite"/>
    </source>
</evidence>